<dbReference type="Pfam" id="PF13738">
    <property type="entry name" value="Pyr_redox_3"/>
    <property type="match status" value="1"/>
</dbReference>
<comment type="similarity">
    <text evidence="1">Belongs to the FMO family.</text>
</comment>
<evidence type="ECO:0000256" key="4">
    <source>
        <dbReference type="ARBA" id="ARBA00047707"/>
    </source>
</evidence>
<evidence type="ECO:0000256" key="3">
    <source>
        <dbReference type="ARBA" id="ARBA00039148"/>
    </source>
</evidence>
<comment type="catalytic activity">
    <reaction evidence="4">
        <text>indole-3-pyruvate + NADPH + O2 + H(+) = (indol-3-yl)acetate + CO2 + NADP(+) + H2O</text>
        <dbReference type="Rhea" id="RHEA:34331"/>
        <dbReference type="ChEBI" id="CHEBI:15377"/>
        <dbReference type="ChEBI" id="CHEBI:15378"/>
        <dbReference type="ChEBI" id="CHEBI:15379"/>
        <dbReference type="ChEBI" id="CHEBI:16526"/>
        <dbReference type="ChEBI" id="CHEBI:17640"/>
        <dbReference type="ChEBI" id="CHEBI:30854"/>
        <dbReference type="ChEBI" id="CHEBI:57783"/>
        <dbReference type="ChEBI" id="CHEBI:58349"/>
        <dbReference type="EC" id="1.14.13.168"/>
    </reaction>
</comment>
<dbReference type="EMBL" id="HBFC01016635">
    <property type="protein sequence ID" value="CAD8707158.1"/>
    <property type="molecule type" value="Transcribed_RNA"/>
</dbReference>
<reference evidence="5" key="1">
    <citation type="submission" date="2021-01" db="EMBL/GenBank/DDBJ databases">
        <authorList>
            <person name="Corre E."/>
            <person name="Pelletier E."/>
            <person name="Niang G."/>
            <person name="Scheremetjew M."/>
            <person name="Finn R."/>
            <person name="Kale V."/>
            <person name="Holt S."/>
            <person name="Cochrane G."/>
            <person name="Meng A."/>
            <person name="Brown T."/>
            <person name="Cohen L."/>
        </authorList>
    </citation>
    <scope>NUCLEOTIDE SEQUENCE</scope>
    <source>
        <strain evidence="5">SL-175</strain>
    </source>
</reference>
<dbReference type="InterPro" id="IPR036188">
    <property type="entry name" value="FAD/NAD-bd_sf"/>
</dbReference>
<dbReference type="PANTHER" id="PTHR43539">
    <property type="entry name" value="FLAVIN-BINDING MONOOXYGENASE-LIKE PROTEIN (AFU_ORTHOLOGUE AFUA_4G09220)"/>
    <property type="match status" value="1"/>
</dbReference>
<accession>A0A7S0SKW0</accession>
<dbReference type="InterPro" id="IPR050982">
    <property type="entry name" value="Auxin_biosynth/cation_transpt"/>
</dbReference>
<dbReference type="GO" id="GO:0103075">
    <property type="term" value="F:indole-3-pyruvate monooxygenase activity"/>
    <property type="evidence" value="ECO:0007669"/>
    <property type="project" value="UniProtKB-EC"/>
</dbReference>
<dbReference type="AlphaFoldDB" id="A0A7S0SKW0"/>
<dbReference type="GO" id="GO:0050660">
    <property type="term" value="F:flavin adenine dinucleotide binding"/>
    <property type="evidence" value="ECO:0007669"/>
    <property type="project" value="TreeGrafter"/>
</dbReference>
<evidence type="ECO:0000256" key="2">
    <source>
        <dbReference type="ARBA" id="ARBA00023002"/>
    </source>
</evidence>
<keyword evidence="2" id="KW-0560">Oxidoreductase</keyword>
<proteinExistence type="inferred from homology"/>
<sequence>MKSGSDSHYDFVIIGSGFSGISIARALNDLGETSICIISLEPLAGGLWLNQGASSRLHHPSNIYLVPGVPPATHYHKNDNLYCATAAEVQAYAEQCSNSLSASHVQGCVSDVSRNVDGQLVIKLSKATDSPCALQTIHCKYAIQATGHGHWAGEPRLLNLPLETHSANLGKMNAKKCCLVVGSGRSAADTVKYLVQKGCRVHVLYRSPTVYWRKIDTTLWNRLFERLLAVAQSLAVHLSSTQAAEKEWDRELIPRYTDKVAKTLLHWWSGTHWCLGAHDGNIDPRALCRGAGLSRFEYVVLNMFYHAYGMQGDASKTNFLETISSVGERVVHCELFPGVEFDQIVTATGYKGSTRRFELCMDATTMIAEPAPYNAYLVGRMLHAIKDDVELLEQWSSFLDVKPEFPYLDANLQAMRWAQQHVKPTLVQASIFFKDFMRINNTFPASWIGAHAPAGKIVFLDSSPAWKLAVALMRDSLLCVCSLFSCDFAYILFYHCLWSAPRWVTKTVLKCFVLRKLFSILP</sequence>
<organism evidence="5">
    <name type="scientific">Mantoniella antarctica</name>
    <dbReference type="NCBI Taxonomy" id="81844"/>
    <lineage>
        <taxon>Eukaryota</taxon>
        <taxon>Viridiplantae</taxon>
        <taxon>Chlorophyta</taxon>
        <taxon>Mamiellophyceae</taxon>
        <taxon>Mamiellales</taxon>
        <taxon>Mamiellaceae</taxon>
        <taxon>Mantoniella</taxon>
    </lineage>
</organism>
<name>A0A7S0SKW0_9CHLO</name>
<dbReference type="PANTHER" id="PTHR43539:SF78">
    <property type="entry name" value="FLAVIN-CONTAINING MONOOXYGENASE"/>
    <property type="match status" value="1"/>
</dbReference>
<dbReference type="Gene3D" id="3.50.50.60">
    <property type="entry name" value="FAD/NAD(P)-binding domain"/>
    <property type="match status" value="1"/>
</dbReference>
<evidence type="ECO:0000313" key="5">
    <source>
        <dbReference type="EMBL" id="CAD8707158.1"/>
    </source>
</evidence>
<evidence type="ECO:0000256" key="1">
    <source>
        <dbReference type="ARBA" id="ARBA00009183"/>
    </source>
</evidence>
<gene>
    <name evidence="5" type="ORF">MANT1106_LOCUS9841</name>
</gene>
<protein>
    <recommendedName>
        <fullName evidence="3">indole-3-pyruvate monooxygenase</fullName>
        <ecNumber evidence="3">1.14.13.168</ecNumber>
    </recommendedName>
</protein>
<dbReference type="SUPFAM" id="SSF51905">
    <property type="entry name" value="FAD/NAD(P)-binding domain"/>
    <property type="match status" value="1"/>
</dbReference>
<dbReference type="EC" id="1.14.13.168" evidence="3"/>